<comment type="caution">
    <text evidence="8">The sequence shown here is derived from an EMBL/GenBank/DDBJ whole genome shotgun (WGS) entry which is preliminary data.</text>
</comment>
<feature type="region of interest" description="Disordered" evidence="5">
    <location>
        <begin position="351"/>
        <end position="375"/>
    </location>
</feature>
<dbReference type="SUPFAM" id="SSF50182">
    <property type="entry name" value="Sm-like ribonucleoproteins"/>
    <property type="match status" value="1"/>
</dbReference>
<dbReference type="Gene3D" id="2.30.30.60">
    <property type="match status" value="1"/>
</dbReference>
<gene>
    <name evidence="8" type="ORF">ACFSCY_23135</name>
</gene>
<evidence type="ECO:0000256" key="3">
    <source>
        <dbReference type="ARBA" id="ARBA00022989"/>
    </source>
</evidence>
<feature type="domain" description="Mechanosensitive ion channel MscS" evidence="7">
    <location>
        <begin position="176"/>
        <end position="242"/>
    </location>
</feature>
<dbReference type="RefSeq" id="WP_343986799.1">
    <property type="nucleotide sequence ID" value="NZ_BAAAJG010000027.1"/>
</dbReference>
<feature type="transmembrane region" description="Helical" evidence="6">
    <location>
        <begin position="154"/>
        <end position="173"/>
    </location>
</feature>
<accession>A0ABW4FTG4</accession>
<dbReference type="Pfam" id="PF00924">
    <property type="entry name" value="MS_channel_2nd"/>
    <property type="match status" value="1"/>
</dbReference>
<protein>
    <submittedName>
        <fullName evidence="8">Mechanosensitive ion channel family protein</fullName>
    </submittedName>
</protein>
<keyword evidence="2 6" id="KW-0812">Transmembrane</keyword>
<dbReference type="Proteomes" id="UP001597145">
    <property type="component" value="Unassembled WGS sequence"/>
</dbReference>
<dbReference type="InterPro" id="IPR023408">
    <property type="entry name" value="MscS_beta-dom_sf"/>
</dbReference>
<feature type="transmembrane region" description="Helical" evidence="6">
    <location>
        <begin position="54"/>
        <end position="71"/>
    </location>
</feature>
<dbReference type="EMBL" id="JBHUCP010000018">
    <property type="protein sequence ID" value="MFD1532327.1"/>
    <property type="molecule type" value="Genomic_DNA"/>
</dbReference>
<feature type="transmembrane region" description="Helical" evidence="6">
    <location>
        <begin position="127"/>
        <end position="148"/>
    </location>
</feature>
<keyword evidence="3 6" id="KW-1133">Transmembrane helix</keyword>
<dbReference type="PANTHER" id="PTHR30566:SF25">
    <property type="entry name" value="INNER MEMBRANE PROTEIN"/>
    <property type="match status" value="1"/>
</dbReference>
<dbReference type="InterPro" id="IPR010920">
    <property type="entry name" value="LSM_dom_sf"/>
</dbReference>
<dbReference type="InterPro" id="IPR006685">
    <property type="entry name" value="MscS_channel_2nd"/>
</dbReference>
<evidence type="ECO:0000313" key="9">
    <source>
        <dbReference type="Proteomes" id="UP001597145"/>
    </source>
</evidence>
<sequence length="375" mass="41827">MPDEQVVRTLGEIAAWTAGALVVGWLTGVVVRWAARRSSNPLLVMLHRRCHHPLMLLLVTWALYISVPSNGDATGTIHQVLLLTLIGTAAWLVVRLLYVVEDVAFQWLRVDVADNRRVRRARTQIVMLRRLTSALVTVMALGAMLLTFEPLRALGTSLLASAGIAGAITGLAAQTTLRNVMAGIEIAMTNQLRLDDVVVVEQEWGRVEEMTLTHVVVRLWDERRLMLPTTYFITTPFQNWTRNESRVLGSVVLHLRYTAPVRELRTEVRRIVEASPLWDRRDWVLQVVDSTPWSMVVRVLASAADAPSSWDLRCEIREQLIAFLANDHPDALLTSTAAPAVQSLRLAEHPGVTLVPPDPSSDRVLPGPRGPTQER</sequence>
<name>A0ABW4FTG4_9PSEU</name>
<evidence type="ECO:0000256" key="5">
    <source>
        <dbReference type="SAM" id="MobiDB-lite"/>
    </source>
</evidence>
<feature type="transmembrane region" description="Helical" evidence="6">
    <location>
        <begin position="77"/>
        <end position="100"/>
    </location>
</feature>
<dbReference type="PANTHER" id="PTHR30566">
    <property type="entry name" value="YNAI-RELATED MECHANOSENSITIVE ION CHANNEL"/>
    <property type="match status" value="1"/>
</dbReference>
<organism evidence="8 9">
    <name type="scientific">Pseudonocardia aurantiaca</name>
    <dbReference type="NCBI Taxonomy" id="75290"/>
    <lineage>
        <taxon>Bacteria</taxon>
        <taxon>Bacillati</taxon>
        <taxon>Actinomycetota</taxon>
        <taxon>Actinomycetes</taxon>
        <taxon>Pseudonocardiales</taxon>
        <taxon>Pseudonocardiaceae</taxon>
        <taxon>Pseudonocardia</taxon>
    </lineage>
</organism>
<comment type="subcellular location">
    <subcellularLocation>
        <location evidence="1">Membrane</location>
    </subcellularLocation>
</comment>
<evidence type="ECO:0000256" key="4">
    <source>
        <dbReference type="ARBA" id="ARBA00023136"/>
    </source>
</evidence>
<evidence type="ECO:0000259" key="7">
    <source>
        <dbReference type="Pfam" id="PF00924"/>
    </source>
</evidence>
<reference evidence="9" key="1">
    <citation type="journal article" date="2019" name="Int. J. Syst. Evol. Microbiol.">
        <title>The Global Catalogue of Microorganisms (GCM) 10K type strain sequencing project: providing services to taxonomists for standard genome sequencing and annotation.</title>
        <authorList>
            <consortium name="The Broad Institute Genomics Platform"/>
            <consortium name="The Broad Institute Genome Sequencing Center for Infectious Disease"/>
            <person name="Wu L."/>
            <person name="Ma J."/>
        </authorList>
    </citation>
    <scope>NUCLEOTIDE SEQUENCE [LARGE SCALE GENOMIC DNA]</scope>
    <source>
        <strain evidence="9">JCM 12165</strain>
    </source>
</reference>
<evidence type="ECO:0000256" key="2">
    <source>
        <dbReference type="ARBA" id="ARBA00022692"/>
    </source>
</evidence>
<keyword evidence="9" id="KW-1185">Reference proteome</keyword>
<feature type="transmembrane region" description="Helical" evidence="6">
    <location>
        <begin position="13"/>
        <end position="34"/>
    </location>
</feature>
<evidence type="ECO:0000256" key="1">
    <source>
        <dbReference type="ARBA" id="ARBA00004370"/>
    </source>
</evidence>
<keyword evidence="4 6" id="KW-0472">Membrane</keyword>
<dbReference type="Gene3D" id="1.10.287.1260">
    <property type="match status" value="1"/>
</dbReference>
<evidence type="ECO:0000313" key="8">
    <source>
        <dbReference type="EMBL" id="MFD1532327.1"/>
    </source>
</evidence>
<evidence type="ECO:0000256" key="6">
    <source>
        <dbReference type="SAM" id="Phobius"/>
    </source>
</evidence>
<proteinExistence type="predicted"/>